<evidence type="ECO:0000313" key="3">
    <source>
        <dbReference type="Proteomes" id="UP000076871"/>
    </source>
</evidence>
<protein>
    <submittedName>
        <fullName evidence="2">Uncharacterized protein</fullName>
    </submittedName>
</protein>
<dbReference type="GeneID" id="63829482"/>
<dbReference type="InParanoid" id="A0A165EPV4"/>
<name>A0A165EPV4_9APHY</name>
<dbReference type="RefSeq" id="XP_040765254.1">
    <property type="nucleotide sequence ID" value="XM_040912454.1"/>
</dbReference>
<dbReference type="Proteomes" id="UP000076871">
    <property type="component" value="Unassembled WGS sequence"/>
</dbReference>
<evidence type="ECO:0000313" key="2">
    <source>
        <dbReference type="EMBL" id="KZT07514.1"/>
    </source>
</evidence>
<proteinExistence type="predicted"/>
<keyword evidence="3" id="KW-1185">Reference proteome</keyword>
<accession>A0A165EPV4</accession>
<organism evidence="2 3">
    <name type="scientific">Laetiporus sulphureus 93-53</name>
    <dbReference type="NCBI Taxonomy" id="1314785"/>
    <lineage>
        <taxon>Eukaryota</taxon>
        <taxon>Fungi</taxon>
        <taxon>Dikarya</taxon>
        <taxon>Basidiomycota</taxon>
        <taxon>Agaricomycotina</taxon>
        <taxon>Agaricomycetes</taxon>
        <taxon>Polyporales</taxon>
        <taxon>Laetiporus</taxon>
    </lineage>
</organism>
<gene>
    <name evidence="2" type="ORF">LAESUDRAFT_758521</name>
</gene>
<evidence type="ECO:0000256" key="1">
    <source>
        <dbReference type="SAM" id="MobiDB-lite"/>
    </source>
</evidence>
<dbReference type="EMBL" id="KV427619">
    <property type="protein sequence ID" value="KZT07514.1"/>
    <property type="molecule type" value="Genomic_DNA"/>
</dbReference>
<sequence>MLRADPLSRRPDHERGVDSDNSNQMLLKPEFFAINAIRPAHASEVDDAQLLERIKKALTDDTMTKDYPRIWEKPRRMEL</sequence>
<feature type="compositionally biased region" description="Basic and acidic residues" evidence="1">
    <location>
        <begin position="1"/>
        <end position="18"/>
    </location>
</feature>
<dbReference type="AlphaFoldDB" id="A0A165EPV4"/>
<feature type="region of interest" description="Disordered" evidence="1">
    <location>
        <begin position="1"/>
        <end position="22"/>
    </location>
</feature>
<reference evidence="2 3" key="1">
    <citation type="journal article" date="2016" name="Mol. Biol. Evol.">
        <title>Comparative Genomics of Early-Diverging Mushroom-Forming Fungi Provides Insights into the Origins of Lignocellulose Decay Capabilities.</title>
        <authorList>
            <person name="Nagy L.G."/>
            <person name="Riley R."/>
            <person name="Tritt A."/>
            <person name="Adam C."/>
            <person name="Daum C."/>
            <person name="Floudas D."/>
            <person name="Sun H."/>
            <person name="Yadav J.S."/>
            <person name="Pangilinan J."/>
            <person name="Larsson K.H."/>
            <person name="Matsuura K."/>
            <person name="Barry K."/>
            <person name="Labutti K."/>
            <person name="Kuo R."/>
            <person name="Ohm R.A."/>
            <person name="Bhattacharya S.S."/>
            <person name="Shirouzu T."/>
            <person name="Yoshinaga Y."/>
            <person name="Martin F.M."/>
            <person name="Grigoriev I.V."/>
            <person name="Hibbett D.S."/>
        </authorList>
    </citation>
    <scope>NUCLEOTIDE SEQUENCE [LARGE SCALE GENOMIC DNA]</scope>
    <source>
        <strain evidence="2 3">93-53</strain>
    </source>
</reference>
<dbReference type="OrthoDB" id="3040634at2759"/>